<sequence length="283" mass="31467">MRETNESEMGFTTKIRKKRRSKHHRHHHGHHHDQEYHHREKHKHSRSASEPDNKSTPPPPPPPLPRSHSSSSQMSSSSSLFFPLRRSPSNTSTAASIHKTNSRKRSQETFPTPITLPDPLISAPILSSEPQPVLLLQPTVYDPKASKFPSDDGITAVQRNLEQEEAHRLLAEDASARVSALQRAKDAVMTKLTREFSKKHTGINVGKTNNNSSHKFSNYSRHDHCYSGGTGNNSAVAACRLMAGRALLSGAGSYYTGNSSFVLEDRCTMDSQSVMVPLMFTRA</sequence>
<dbReference type="Proteomes" id="UP001143910">
    <property type="component" value="Unassembled WGS sequence"/>
</dbReference>
<protein>
    <submittedName>
        <fullName evidence="1">Uncharacterized protein</fullName>
    </submittedName>
</protein>
<evidence type="ECO:0000313" key="1">
    <source>
        <dbReference type="EMBL" id="KAJ2968853.1"/>
    </source>
</evidence>
<reference evidence="1" key="1">
    <citation type="submission" date="2022-08" db="EMBL/GenBank/DDBJ databases">
        <title>Genome Sequence of Lecanicillium fungicola.</title>
        <authorList>
            <person name="Buettner E."/>
        </authorList>
    </citation>
    <scope>NUCLEOTIDE SEQUENCE</scope>
    <source>
        <strain evidence="1">Babe33</strain>
    </source>
</reference>
<evidence type="ECO:0000313" key="2">
    <source>
        <dbReference type="Proteomes" id="UP001143910"/>
    </source>
</evidence>
<proteinExistence type="predicted"/>
<dbReference type="EMBL" id="JANJQO010001886">
    <property type="protein sequence ID" value="KAJ2968853.1"/>
    <property type="molecule type" value="Genomic_DNA"/>
</dbReference>
<keyword evidence="2" id="KW-1185">Reference proteome</keyword>
<organism evidence="1 2">
    <name type="scientific">Zarea fungicola</name>
    <dbReference type="NCBI Taxonomy" id="93591"/>
    <lineage>
        <taxon>Eukaryota</taxon>
        <taxon>Fungi</taxon>
        <taxon>Dikarya</taxon>
        <taxon>Ascomycota</taxon>
        <taxon>Pezizomycotina</taxon>
        <taxon>Sordariomycetes</taxon>
        <taxon>Hypocreomycetidae</taxon>
        <taxon>Hypocreales</taxon>
        <taxon>Cordycipitaceae</taxon>
        <taxon>Zarea</taxon>
    </lineage>
</organism>
<accession>A0ACC1MRK5</accession>
<name>A0ACC1MRK5_9HYPO</name>
<comment type="caution">
    <text evidence="1">The sequence shown here is derived from an EMBL/GenBank/DDBJ whole genome shotgun (WGS) entry which is preliminary data.</text>
</comment>
<gene>
    <name evidence="1" type="ORF">NQ176_g8974</name>
</gene>